<keyword evidence="3" id="KW-1185">Reference proteome</keyword>
<organism evidence="2 3">
    <name type="scientific">Dimargaris cristalligena</name>
    <dbReference type="NCBI Taxonomy" id="215637"/>
    <lineage>
        <taxon>Eukaryota</taxon>
        <taxon>Fungi</taxon>
        <taxon>Fungi incertae sedis</taxon>
        <taxon>Zoopagomycota</taxon>
        <taxon>Kickxellomycotina</taxon>
        <taxon>Dimargaritomycetes</taxon>
        <taxon>Dimargaritales</taxon>
        <taxon>Dimargaritaceae</taxon>
        <taxon>Dimargaris</taxon>
    </lineage>
</organism>
<protein>
    <submittedName>
        <fullName evidence="2">Uncharacterized protein</fullName>
    </submittedName>
</protein>
<gene>
    <name evidence="2" type="ORF">BJ085DRAFT_40177</name>
</gene>
<name>A0A4V1J3X3_9FUNG</name>
<dbReference type="EMBL" id="ML003747">
    <property type="protein sequence ID" value="RKP33559.1"/>
    <property type="molecule type" value="Genomic_DNA"/>
</dbReference>
<feature type="compositionally biased region" description="Low complexity" evidence="1">
    <location>
        <begin position="21"/>
        <end position="34"/>
    </location>
</feature>
<accession>A0A4V1J3X3</accession>
<feature type="region of interest" description="Disordered" evidence="1">
    <location>
        <begin position="1"/>
        <end position="47"/>
    </location>
</feature>
<sequence>MNTGYNQQVGELGPSYGGEGESTTNNNNNNEQNTLANFDNGLHSISGARPDNWDNRFASQHYPTKPKVSTGLRVSHYKFKIVSSVGPIHYEKGSRKLQEPSDSAPYPRPAKLPGEAFTSEPPKLIYALDWSKETGTVVPYFFTGEQGYLCERLRATLPLFSDVARTSYIPIFGLPNEMERVFTEVLETYMGNTFVINNQGD</sequence>
<evidence type="ECO:0000313" key="3">
    <source>
        <dbReference type="Proteomes" id="UP000268162"/>
    </source>
</evidence>
<evidence type="ECO:0000313" key="2">
    <source>
        <dbReference type="EMBL" id="RKP33559.1"/>
    </source>
</evidence>
<evidence type="ECO:0000256" key="1">
    <source>
        <dbReference type="SAM" id="MobiDB-lite"/>
    </source>
</evidence>
<dbReference type="Proteomes" id="UP000268162">
    <property type="component" value="Unassembled WGS sequence"/>
</dbReference>
<reference evidence="3" key="1">
    <citation type="journal article" date="2018" name="Nat. Microbiol.">
        <title>Leveraging single-cell genomics to expand the fungal tree of life.</title>
        <authorList>
            <person name="Ahrendt S.R."/>
            <person name="Quandt C.A."/>
            <person name="Ciobanu D."/>
            <person name="Clum A."/>
            <person name="Salamov A."/>
            <person name="Andreopoulos B."/>
            <person name="Cheng J.F."/>
            <person name="Woyke T."/>
            <person name="Pelin A."/>
            <person name="Henrissat B."/>
            <person name="Reynolds N.K."/>
            <person name="Benny G.L."/>
            <person name="Smith M.E."/>
            <person name="James T.Y."/>
            <person name="Grigoriev I.V."/>
        </authorList>
    </citation>
    <scope>NUCLEOTIDE SEQUENCE [LARGE SCALE GENOMIC DNA]</scope>
    <source>
        <strain evidence="3">RSA 468</strain>
    </source>
</reference>
<proteinExistence type="predicted"/>
<dbReference type="AlphaFoldDB" id="A0A4V1J3X3"/>